<feature type="coiled-coil region" evidence="1">
    <location>
        <begin position="30"/>
        <end position="93"/>
    </location>
</feature>
<feature type="transmembrane region" description="Helical" evidence="3">
    <location>
        <begin position="6"/>
        <end position="25"/>
    </location>
</feature>
<keyword evidence="3" id="KW-0812">Transmembrane</keyword>
<name>A0ABX5QT60_9BACT</name>
<evidence type="ECO:0000313" key="5">
    <source>
        <dbReference type="Proteomes" id="UP000288947"/>
    </source>
</evidence>
<dbReference type="Pfam" id="PF19610">
    <property type="entry name" value="DUF6115"/>
    <property type="match status" value="1"/>
</dbReference>
<evidence type="ECO:0000313" key="4">
    <source>
        <dbReference type="EMBL" id="QAV33544.1"/>
    </source>
</evidence>
<reference evidence="4 5" key="1">
    <citation type="submission" date="2018-01" db="EMBL/GenBank/DDBJ databases">
        <title>The whole genome sequencing and assembly of Fervidobacterium changbaicum CBS-1 strain.</title>
        <authorList>
            <person name="Kim J.-Y."/>
            <person name="Park M.-K."/>
            <person name="Yi H."/>
            <person name="Bahn Y.-S."/>
            <person name="Kim J.F."/>
            <person name="Lee D.-W."/>
        </authorList>
    </citation>
    <scope>NUCLEOTIDE SEQUENCE [LARGE SCALE GENOMIC DNA]</scope>
    <source>
        <strain evidence="4 5">CBS-1</strain>
    </source>
</reference>
<sequence>MSAFHWFVVLASISSLIFAWATYILESFKKRTEKSEIDEEEEKLVELIGKVRIFVDSKLEQLEKKMEEAKNLIKELNEQYVSLATLAVQLQNQLQNLTSTDVNTEFSSSKTGGLREERSGKSSGSDVEISPDEKALIQGYIFKNVPSNSAQPSSRKESSKKEDEYSDYEGIQDVDGVDEPEQNKKEVLIFDMYLSGLEPVEIAKKMKMGVGEVQLIIDLMKRQRP</sequence>
<evidence type="ECO:0000256" key="2">
    <source>
        <dbReference type="SAM" id="MobiDB-lite"/>
    </source>
</evidence>
<dbReference type="Proteomes" id="UP000288947">
    <property type="component" value="Chromosome"/>
</dbReference>
<evidence type="ECO:0000256" key="1">
    <source>
        <dbReference type="SAM" id="Coils"/>
    </source>
</evidence>
<evidence type="ECO:0000256" key="3">
    <source>
        <dbReference type="SAM" id="Phobius"/>
    </source>
</evidence>
<keyword evidence="5" id="KW-1185">Reference proteome</keyword>
<keyword evidence="1" id="KW-0175">Coiled coil</keyword>
<dbReference type="InterPro" id="IPR046118">
    <property type="entry name" value="DUF6115"/>
</dbReference>
<organism evidence="4 5">
    <name type="scientific">Fervidobacterium changbaicum</name>
    <dbReference type="NCBI Taxonomy" id="310769"/>
    <lineage>
        <taxon>Bacteria</taxon>
        <taxon>Thermotogati</taxon>
        <taxon>Thermotogota</taxon>
        <taxon>Thermotogae</taxon>
        <taxon>Thermotogales</taxon>
        <taxon>Fervidobacteriaceae</taxon>
        <taxon>Fervidobacterium</taxon>
    </lineage>
</organism>
<gene>
    <name evidence="4" type="ORF">CBS1_07300</name>
</gene>
<feature type="region of interest" description="Disordered" evidence="2">
    <location>
        <begin position="145"/>
        <end position="169"/>
    </location>
</feature>
<protein>
    <submittedName>
        <fullName evidence="4">Uncharacterized protein</fullName>
    </submittedName>
</protein>
<feature type="compositionally biased region" description="Basic and acidic residues" evidence="2">
    <location>
        <begin position="154"/>
        <end position="163"/>
    </location>
</feature>
<keyword evidence="3" id="KW-0472">Membrane</keyword>
<proteinExistence type="predicted"/>
<accession>A0ABX5QT60</accession>
<feature type="compositionally biased region" description="Polar residues" evidence="2">
    <location>
        <begin position="102"/>
        <end position="111"/>
    </location>
</feature>
<keyword evidence="3" id="KW-1133">Transmembrane helix</keyword>
<feature type="region of interest" description="Disordered" evidence="2">
    <location>
        <begin position="102"/>
        <end position="129"/>
    </location>
</feature>
<dbReference type="RefSeq" id="WP_090223374.1">
    <property type="nucleotide sequence ID" value="NZ_CP026721.1"/>
</dbReference>
<dbReference type="EMBL" id="CP026721">
    <property type="protein sequence ID" value="QAV33544.1"/>
    <property type="molecule type" value="Genomic_DNA"/>
</dbReference>